<gene>
    <name evidence="4" type="ORF">PHJA_002312000</name>
</gene>
<proteinExistence type="predicted"/>
<dbReference type="OrthoDB" id="2016588at2759"/>
<keyword evidence="2" id="KW-0789">Thiol protease inhibitor</keyword>
<dbReference type="Proteomes" id="UP000653305">
    <property type="component" value="Unassembled WGS sequence"/>
</dbReference>
<feature type="domain" description="Cystatin" evidence="3">
    <location>
        <begin position="77"/>
        <end position="168"/>
    </location>
</feature>
<dbReference type="SUPFAM" id="SSF54403">
    <property type="entry name" value="Cystatin/monellin"/>
    <property type="match status" value="1"/>
</dbReference>
<organism evidence="4 5">
    <name type="scientific">Phtheirospermum japonicum</name>
    <dbReference type="NCBI Taxonomy" id="374723"/>
    <lineage>
        <taxon>Eukaryota</taxon>
        <taxon>Viridiplantae</taxon>
        <taxon>Streptophyta</taxon>
        <taxon>Embryophyta</taxon>
        <taxon>Tracheophyta</taxon>
        <taxon>Spermatophyta</taxon>
        <taxon>Magnoliopsida</taxon>
        <taxon>eudicotyledons</taxon>
        <taxon>Gunneridae</taxon>
        <taxon>Pentapetalae</taxon>
        <taxon>asterids</taxon>
        <taxon>lamiids</taxon>
        <taxon>Lamiales</taxon>
        <taxon>Orobanchaceae</taxon>
        <taxon>Orobanchaceae incertae sedis</taxon>
        <taxon>Phtheirospermum</taxon>
    </lineage>
</organism>
<evidence type="ECO:0000313" key="4">
    <source>
        <dbReference type="EMBL" id="GFQ01681.1"/>
    </source>
</evidence>
<evidence type="ECO:0000313" key="5">
    <source>
        <dbReference type="Proteomes" id="UP000653305"/>
    </source>
</evidence>
<keyword evidence="1" id="KW-0646">Protease inhibitor</keyword>
<dbReference type="Gene3D" id="3.10.450.10">
    <property type="match status" value="1"/>
</dbReference>
<dbReference type="EMBL" id="BMAC01000700">
    <property type="protein sequence ID" value="GFQ01681.1"/>
    <property type="molecule type" value="Genomic_DNA"/>
</dbReference>
<protein>
    <submittedName>
        <fullName evidence="4">Cysteine proteinase inhibitor 4</fullName>
    </submittedName>
</protein>
<dbReference type="PANTHER" id="PTHR47364:SF2">
    <property type="entry name" value="CYSTEINE PROTEINASE INHIBITOR 5"/>
    <property type="match status" value="1"/>
</dbReference>
<evidence type="ECO:0000259" key="3">
    <source>
        <dbReference type="SMART" id="SM00043"/>
    </source>
</evidence>
<dbReference type="AlphaFoldDB" id="A0A830CPD1"/>
<reference evidence="4" key="1">
    <citation type="submission" date="2020-07" db="EMBL/GenBank/DDBJ databases">
        <title>Ethylene signaling mediates host invasion by parasitic plants.</title>
        <authorList>
            <person name="Yoshida S."/>
        </authorList>
    </citation>
    <scope>NUCLEOTIDE SEQUENCE</scope>
    <source>
        <strain evidence="4">Okayama</strain>
    </source>
</reference>
<comment type="caution">
    <text evidence="4">The sequence shown here is derived from an EMBL/GenBank/DDBJ whole genome shotgun (WGS) entry which is preliminary data.</text>
</comment>
<dbReference type="InterPro" id="IPR000010">
    <property type="entry name" value="Cystatin_dom"/>
</dbReference>
<feature type="non-terminal residue" evidence="4">
    <location>
        <position position="1"/>
    </location>
</feature>
<keyword evidence="5" id="KW-1185">Reference proteome</keyword>
<dbReference type="Pfam" id="PF16845">
    <property type="entry name" value="SQAPI"/>
    <property type="match status" value="1"/>
</dbReference>
<dbReference type="PANTHER" id="PTHR47364">
    <property type="entry name" value="CYSTEINE PROTEINASE INHIBITOR 5"/>
    <property type="match status" value="1"/>
</dbReference>
<accession>A0A830CPD1</accession>
<dbReference type="SMART" id="SM00043">
    <property type="entry name" value="CY"/>
    <property type="match status" value="1"/>
</dbReference>
<dbReference type="InterPro" id="IPR046350">
    <property type="entry name" value="Cystatin_sf"/>
</dbReference>
<evidence type="ECO:0000256" key="2">
    <source>
        <dbReference type="ARBA" id="ARBA00022704"/>
    </source>
</evidence>
<sequence>SLLSLFIISKFPNYDYKKHHPHDVTITNSSFKFSEETKTWWHSNLSLFHWPFSQFGLLCIHSASSAVVQAPAPGGRRTIIGFQPIKNLTDPSVVKIAKFAMAAHNKQPKETKLEFVRIVRGKSLANDGLTYSLVISAKKSGSTSKKPDYYYAAVFKKLGGKVLKLIAFKKLL</sequence>
<evidence type="ECO:0000256" key="1">
    <source>
        <dbReference type="ARBA" id="ARBA00022690"/>
    </source>
</evidence>
<dbReference type="GO" id="GO:0004869">
    <property type="term" value="F:cysteine-type endopeptidase inhibitor activity"/>
    <property type="evidence" value="ECO:0007669"/>
    <property type="project" value="UniProtKB-KW"/>
</dbReference>
<name>A0A830CPD1_9LAMI</name>
<dbReference type="CDD" id="cd00042">
    <property type="entry name" value="CY"/>
    <property type="match status" value="1"/>
</dbReference>